<keyword evidence="3" id="KW-0560">Oxidoreductase</keyword>
<evidence type="ECO:0000313" key="5">
    <source>
        <dbReference type="EMBL" id="OLZ45017.1"/>
    </source>
</evidence>
<evidence type="ECO:0000259" key="4">
    <source>
        <dbReference type="Pfam" id="PF05118"/>
    </source>
</evidence>
<dbReference type="Proteomes" id="UP000187486">
    <property type="component" value="Unassembled WGS sequence"/>
</dbReference>
<evidence type="ECO:0000256" key="3">
    <source>
        <dbReference type="ARBA" id="ARBA00023002"/>
    </source>
</evidence>
<dbReference type="AlphaFoldDB" id="A0A1R0KH64"/>
<accession>A0A1R0KH64</accession>
<comment type="similarity">
    <text evidence="1">Belongs to the aspartyl/asparaginyl beta-hydroxylase family.</text>
</comment>
<dbReference type="InterPro" id="IPR027443">
    <property type="entry name" value="IPNS-like_sf"/>
</dbReference>
<keyword evidence="6" id="KW-1185">Reference proteome</keyword>
<dbReference type="OrthoDB" id="21665at2"/>
<dbReference type="InterPro" id="IPR051821">
    <property type="entry name" value="Asp/Asn_beta-hydroxylase"/>
</dbReference>
<organism evidence="5 6">
    <name type="scientific">Amycolatopsis coloradensis</name>
    <dbReference type="NCBI Taxonomy" id="76021"/>
    <lineage>
        <taxon>Bacteria</taxon>
        <taxon>Bacillati</taxon>
        <taxon>Actinomycetota</taxon>
        <taxon>Actinomycetes</taxon>
        <taxon>Pseudonocardiales</taxon>
        <taxon>Pseudonocardiaceae</taxon>
        <taxon>Amycolatopsis</taxon>
    </lineage>
</organism>
<dbReference type="STRING" id="76021.BS329_35290"/>
<reference evidence="5 6" key="1">
    <citation type="submission" date="2016-01" db="EMBL/GenBank/DDBJ databases">
        <title>Amycolatopsis coloradensis genome sequencing and assembly.</title>
        <authorList>
            <person name="Mayilraj S."/>
        </authorList>
    </citation>
    <scope>NUCLEOTIDE SEQUENCE [LARGE SCALE GENOMIC DNA]</scope>
    <source>
        <strain evidence="5 6">DSM 44225</strain>
    </source>
</reference>
<dbReference type="Gene3D" id="2.60.120.330">
    <property type="entry name" value="B-lactam Antibiotic, Isopenicillin N Synthase, Chain"/>
    <property type="match status" value="1"/>
</dbReference>
<dbReference type="SUPFAM" id="SSF51197">
    <property type="entry name" value="Clavaminate synthase-like"/>
    <property type="match status" value="1"/>
</dbReference>
<gene>
    <name evidence="5" type="ORF">BS329_35290</name>
</gene>
<comment type="caution">
    <text evidence="5">The sequence shown here is derived from an EMBL/GenBank/DDBJ whole genome shotgun (WGS) entry which is preliminary data.</text>
</comment>
<evidence type="ECO:0000256" key="1">
    <source>
        <dbReference type="ARBA" id="ARBA00007730"/>
    </source>
</evidence>
<dbReference type="PANTHER" id="PTHR46332">
    <property type="entry name" value="ASPARTATE BETA-HYDROXYLASE DOMAIN-CONTAINING PROTEIN 2"/>
    <property type="match status" value="1"/>
</dbReference>
<protein>
    <recommendedName>
        <fullName evidence="4">Aspartyl/asparaginy/proline hydroxylase domain-containing protein</fullName>
    </recommendedName>
</protein>
<sequence>MDINSVLEELVERFGPDGLERVEECLRILTGESVPRYLHDEQEPTRLFFPGISALPWHDTADLAWVRDVESAFPEVRAEFLALRQEDVPFAPYEDAYTKELGWQGWDTFTLYKNGERREEAVRRCPVTSDVLAATPHGPRDGMFTILNPGVHITPHTGGINLLLTCHLALVVPPGCSIKVADDERTWTEGECLLFDDSFLHEAWNKGTEQRAVLLWDVWHPELTPPEVRALEFLLPRFQSFLMAA</sequence>
<name>A0A1R0KH64_9PSEU</name>
<evidence type="ECO:0000256" key="2">
    <source>
        <dbReference type="ARBA" id="ARBA00022964"/>
    </source>
</evidence>
<dbReference type="GO" id="GO:0016020">
    <property type="term" value="C:membrane"/>
    <property type="evidence" value="ECO:0007669"/>
    <property type="project" value="TreeGrafter"/>
</dbReference>
<dbReference type="Pfam" id="PF05118">
    <property type="entry name" value="Asp_Arg_Hydrox"/>
    <property type="match status" value="1"/>
</dbReference>
<dbReference type="PANTHER" id="PTHR46332:SF5">
    <property type="entry name" value="ASPARTATE BETA-HYDROXYLASE DOMAIN CONTAINING 2"/>
    <property type="match status" value="1"/>
</dbReference>
<feature type="domain" description="Aspartyl/asparaginy/proline hydroxylase" evidence="4">
    <location>
        <begin position="71"/>
        <end position="221"/>
    </location>
</feature>
<dbReference type="RefSeq" id="WP_076167097.1">
    <property type="nucleotide sequence ID" value="NZ_JBEZVB010000027.1"/>
</dbReference>
<keyword evidence="2" id="KW-0223">Dioxygenase</keyword>
<dbReference type="EMBL" id="MQUQ01000021">
    <property type="protein sequence ID" value="OLZ45017.1"/>
    <property type="molecule type" value="Genomic_DNA"/>
</dbReference>
<proteinExistence type="inferred from homology"/>
<dbReference type="GO" id="GO:0051213">
    <property type="term" value="F:dioxygenase activity"/>
    <property type="evidence" value="ECO:0007669"/>
    <property type="project" value="UniProtKB-KW"/>
</dbReference>
<evidence type="ECO:0000313" key="6">
    <source>
        <dbReference type="Proteomes" id="UP000187486"/>
    </source>
</evidence>
<dbReference type="InterPro" id="IPR007803">
    <property type="entry name" value="Asp/Arg/Pro-Hydrxlase"/>
</dbReference>